<organism evidence="3 4">
    <name type="scientific">Capsella rubella</name>
    <dbReference type="NCBI Taxonomy" id="81985"/>
    <lineage>
        <taxon>Eukaryota</taxon>
        <taxon>Viridiplantae</taxon>
        <taxon>Streptophyta</taxon>
        <taxon>Embryophyta</taxon>
        <taxon>Tracheophyta</taxon>
        <taxon>Spermatophyta</taxon>
        <taxon>Magnoliopsida</taxon>
        <taxon>eudicotyledons</taxon>
        <taxon>Gunneridae</taxon>
        <taxon>Pentapetalae</taxon>
        <taxon>rosids</taxon>
        <taxon>malvids</taxon>
        <taxon>Brassicales</taxon>
        <taxon>Brassicaceae</taxon>
        <taxon>Camelineae</taxon>
        <taxon>Capsella</taxon>
    </lineage>
</organism>
<reference evidence="4" key="1">
    <citation type="journal article" date="2013" name="Nat. Genet.">
        <title>The Capsella rubella genome and the genomic consequences of rapid mating system evolution.</title>
        <authorList>
            <person name="Slotte T."/>
            <person name="Hazzouri K.M."/>
            <person name="Agren J.A."/>
            <person name="Koenig D."/>
            <person name="Maumus F."/>
            <person name="Guo Y.L."/>
            <person name="Steige K."/>
            <person name="Platts A.E."/>
            <person name="Escobar J.S."/>
            <person name="Newman L.K."/>
            <person name="Wang W."/>
            <person name="Mandakova T."/>
            <person name="Vello E."/>
            <person name="Smith L.M."/>
            <person name="Henz S.R."/>
            <person name="Steffen J."/>
            <person name="Takuno S."/>
            <person name="Brandvain Y."/>
            <person name="Coop G."/>
            <person name="Andolfatto P."/>
            <person name="Hu T.T."/>
            <person name="Blanchette M."/>
            <person name="Clark R.M."/>
            <person name="Quesneville H."/>
            <person name="Nordborg M."/>
            <person name="Gaut B.S."/>
            <person name="Lysak M.A."/>
            <person name="Jenkins J."/>
            <person name="Grimwood J."/>
            <person name="Chapman J."/>
            <person name="Prochnik S."/>
            <person name="Shu S."/>
            <person name="Rokhsar D."/>
            <person name="Schmutz J."/>
            <person name="Weigel D."/>
            <person name="Wright S.I."/>
        </authorList>
    </citation>
    <scope>NUCLEOTIDE SEQUENCE [LARGE SCALE GENOMIC DNA]</scope>
    <source>
        <strain evidence="4">cv. Monte Gargano</strain>
    </source>
</reference>
<dbReference type="InterPro" id="IPR050232">
    <property type="entry name" value="FBL13/AtMIF1-like"/>
</dbReference>
<feature type="domain" description="FBD" evidence="1">
    <location>
        <begin position="272"/>
        <end position="309"/>
    </location>
</feature>
<dbReference type="InterPro" id="IPR001810">
    <property type="entry name" value="F-box_dom"/>
</dbReference>
<dbReference type="OrthoDB" id="1481272at2759"/>
<dbReference type="InterPro" id="IPR036047">
    <property type="entry name" value="F-box-like_dom_sf"/>
</dbReference>
<dbReference type="EMBL" id="KB870807">
    <property type="protein sequence ID" value="EOA32480.1"/>
    <property type="molecule type" value="Genomic_DNA"/>
</dbReference>
<dbReference type="KEGG" id="crb:17893118"/>
<evidence type="ECO:0000259" key="1">
    <source>
        <dbReference type="Pfam" id="PF08387"/>
    </source>
</evidence>
<dbReference type="Gene3D" id="1.20.1280.50">
    <property type="match status" value="1"/>
</dbReference>
<evidence type="ECO:0000313" key="4">
    <source>
        <dbReference type="Proteomes" id="UP000029121"/>
    </source>
</evidence>
<accession>R0I3H3</accession>
<dbReference type="Proteomes" id="UP000029121">
    <property type="component" value="Unassembled WGS sequence"/>
</dbReference>
<evidence type="ECO:0000313" key="3">
    <source>
        <dbReference type="EMBL" id="EOA32480.1"/>
    </source>
</evidence>
<keyword evidence="4" id="KW-1185">Reference proteome</keyword>
<gene>
    <name evidence="3" type="ORF">CARUB_v10015759mg</name>
</gene>
<evidence type="ECO:0008006" key="5">
    <source>
        <dbReference type="Google" id="ProtNLM"/>
    </source>
</evidence>
<feature type="domain" description="F-box" evidence="2">
    <location>
        <begin position="16"/>
        <end position="50"/>
    </location>
</feature>
<proteinExistence type="predicted"/>
<dbReference type="PANTHER" id="PTHR31900">
    <property type="entry name" value="F-BOX/RNI SUPERFAMILY PROTEIN-RELATED"/>
    <property type="match status" value="1"/>
</dbReference>
<name>R0I3H3_9BRAS</name>
<dbReference type="STRING" id="81985.R0I3H3"/>
<dbReference type="AlphaFoldDB" id="R0I3H3"/>
<evidence type="ECO:0000259" key="2">
    <source>
        <dbReference type="Pfam" id="PF12937"/>
    </source>
</evidence>
<protein>
    <recommendedName>
        <fullName evidence="5">F-box domain-containing protein</fullName>
    </recommendedName>
</protein>
<dbReference type="Pfam" id="PF12937">
    <property type="entry name" value="F-box-like"/>
    <property type="match status" value="1"/>
</dbReference>
<dbReference type="InterPro" id="IPR006566">
    <property type="entry name" value="FBD"/>
</dbReference>
<dbReference type="Pfam" id="PF08387">
    <property type="entry name" value="FBD"/>
    <property type="match status" value="1"/>
</dbReference>
<dbReference type="SUPFAM" id="SSF81383">
    <property type="entry name" value="F-box domain"/>
    <property type="match status" value="1"/>
</dbReference>
<dbReference type="PANTHER" id="PTHR31900:SF30">
    <property type="entry name" value="SUPERFAMILY PROTEIN, PUTATIVE-RELATED"/>
    <property type="match status" value="1"/>
</dbReference>
<sequence length="350" mass="39991">MVSTQTPDLSSLLHDSLLIVILSMLPFKELVRKSFVSRRWRNLCRQTTSLVFKESDFVTPSVPGRELEEPTSCDEDDDRAFVAGVMLHWVSKFTGTAIQNFEIHLSQPLHFEGELMSLIEFATSRHVKNLVLNFSADEPIQQPLSDYLRIRRLRHAIRADYILRCKKKELDVSRLFFNLIYVKSLTVCSFLLEAIEDCDHPLALHDPMETQHLVMITNLHPKELGGISIFLSSCPKLESLTFDSVTKCRLRLVPSPTTKDPKTYWLTSKAYKCLEKTLKVVKVKNFTGGFNELQVLQYLIRTGCVLERVDLYEAKGLNPNQKSLVMAGVEKAQKNFKKASKNLRITLNSA</sequence>